<dbReference type="EMBL" id="JAAIUW010000005">
    <property type="protein sequence ID" value="KAF7832189.1"/>
    <property type="molecule type" value="Genomic_DNA"/>
</dbReference>
<comment type="caution">
    <text evidence="2">The sequence shown here is derived from an EMBL/GenBank/DDBJ whole genome shotgun (WGS) entry which is preliminary data.</text>
</comment>
<feature type="region of interest" description="Disordered" evidence="1">
    <location>
        <begin position="1"/>
        <end position="48"/>
    </location>
</feature>
<keyword evidence="3" id="KW-1185">Reference proteome</keyword>
<evidence type="ECO:0000313" key="2">
    <source>
        <dbReference type="EMBL" id="KAF7832189.1"/>
    </source>
</evidence>
<evidence type="ECO:0000313" key="3">
    <source>
        <dbReference type="Proteomes" id="UP000634136"/>
    </source>
</evidence>
<dbReference type="AlphaFoldDB" id="A0A834WTV6"/>
<feature type="compositionally biased region" description="Basic residues" evidence="1">
    <location>
        <begin position="34"/>
        <end position="48"/>
    </location>
</feature>
<gene>
    <name evidence="2" type="ORF">G2W53_014522</name>
</gene>
<accession>A0A834WTV6</accession>
<protein>
    <submittedName>
        <fullName evidence="2">Uncharacterized protein</fullName>
    </submittedName>
</protein>
<proteinExistence type="predicted"/>
<sequence length="48" mass="5696">MRKSLTKRKSRSTDALENTSSDDDLDSLKTIRKDKNHRGRKNRNHKAW</sequence>
<feature type="compositionally biased region" description="Basic residues" evidence="1">
    <location>
        <begin position="1"/>
        <end position="10"/>
    </location>
</feature>
<name>A0A834WTV6_9FABA</name>
<organism evidence="2 3">
    <name type="scientific">Senna tora</name>
    <dbReference type="NCBI Taxonomy" id="362788"/>
    <lineage>
        <taxon>Eukaryota</taxon>
        <taxon>Viridiplantae</taxon>
        <taxon>Streptophyta</taxon>
        <taxon>Embryophyta</taxon>
        <taxon>Tracheophyta</taxon>
        <taxon>Spermatophyta</taxon>
        <taxon>Magnoliopsida</taxon>
        <taxon>eudicotyledons</taxon>
        <taxon>Gunneridae</taxon>
        <taxon>Pentapetalae</taxon>
        <taxon>rosids</taxon>
        <taxon>fabids</taxon>
        <taxon>Fabales</taxon>
        <taxon>Fabaceae</taxon>
        <taxon>Caesalpinioideae</taxon>
        <taxon>Cassia clade</taxon>
        <taxon>Senna</taxon>
    </lineage>
</organism>
<dbReference type="Proteomes" id="UP000634136">
    <property type="component" value="Unassembled WGS sequence"/>
</dbReference>
<reference evidence="2" key="1">
    <citation type="submission" date="2020-09" db="EMBL/GenBank/DDBJ databases">
        <title>Genome-Enabled Discovery of Anthraquinone Biosynthesis in Senna tora.</title>
        <authorList>
            <person name="Kang S.-H."/>
            <person name="Pandey R.P."/>
            <person name="Lee C.-M."/>
            <person name="Sim J.-S."/>
            <person name="Jeong J.-T."/>
            <person name="Choi B.-S."/>
            <person name="Jung M."/>
            <person name="Ginzburg D."/>
            <person name="Zhao K."/>
            <person name="Won S.Y."/>
            <person name="Oh T.-J."/>
            <person name="Yu Y."/>
            <person name="Kim N.-H."/>
            <person name="Lee O.R."/>
            <person name="Lee T.-H."/>
            <person name="Bashyal P."/>
            <person name="Kim T.-S."/>
            <person name="Lee W.-H."/>
            <person name="Kawkins C."/>
            <person name="Kim C.-K."/>
            <person name="Kim J.S."/>
            <person name="Ahn B.O."/>
            <person name="Rhee S.Y."/>
            <person name="Sohng J.K."/>
        </authorList>
    </citation>
    <scope>NUCLEOTIDE SEQUENCE</scope>
    <source>
        <tissue evidence="2">Leaf</tissue>
    </source>
</reference>
<evidence type="ECO:0000256" key="1">
    <source>
        <dbReference type="SAM" id="MobiDB-lite"/>
    </source>
</evidence>